<evidence type="ECO:0000313" key="6">
    <source>
        <dbReference type="EMBL" id="MBB4642443.1"/>
    </source>
</evidence>
<feature type="domain" description="Flagellin C-terminal" evidence="5">
    <location>
        <begin position="205"/>
        <end position="279"/>
    </location>
</feature>
<name>A0A840HWW8_9SPHN</name>
<dbReference type="InterPro" id="IPR001492">
    <property type="entry name" value="Flagellin"/>
</dbReference>
<keyword evidence="6" id="KW-0282">Flagellum</keyword>
<keyword evidence="6" id="KW-0966">Cell projection</keyword>
<dbReference type="InterPro" id="IPR001029">
    <property type="entry name" value="Flagellin_N"/>
</dbReference>
<keyword evidence="7" id="KW-1185">Reference proteome</keyword>
<organism evidence="6 7">
    <name type="scientific">Rhizorhapis suberifaciens</name>
    <name type="common">corky root of lettuce</name>
    <dbReference type="NCBI Taxonomy" id="13656"/>
    <lineage>
        <taxon>Bacteria</taxon>
        <taxon>Pseudomonadati</taxon>
        <taxon>Pseudomonadota</taxon>
        <taxon>Alphaproteobacteria</taxon>
        <taxon>Sphingomonadales</taxon>
        <taxon>Sphingomonadaceae</taxon>
        <taxon>Rhizorhapis</taxon>
    </lineage>
</organism>
<dbReference type="PANTHER" id="PTHR42792:SF1">
    <property type="entry name" value="FLAGELLAR HOOK-ASSOCIATED PROTEIN 3"/>
    <property type="match status" value="1"/>
</dbReference>
<keyword evidence="3" id="KW-0964">Secreted</keyword>
<keyword evidence="6" id="KW-0969">Cilium</keyword>
<protein>
    <recommendedName>
        <fullName evidence="3">Flagellin</fullName>
    </recommendedName>
</protein>
<evidence type="ECO:0000259" key="4">
    <source>
        <dbReference type="Pfam" id="PF00669"/>
    </source>
</evidence>
<evidence type="ECO:0000313" key="7">
    <source>
        <dbReference type="Proteomes" id="UP000575068"/>
    </source>
</evidence>
<dbReference type="RefSeq" id="WP_184476555.1">
    <property type="nucleotide sequence ID" value="NZ_JACHOV010000011.1"/>
</dbReference>
<sequence>MVAISRQTVADEIKRQQALTQEIAKAQISVSSKKRLNAPSDDVHAWVEISEIGRMQSSYAAWTQNIGYGVSRSEKALTNLQQINSLMIQAKDLLLQASSSPTGDSGRAAIAEELKSVREAVAEMLNETDYQGIPVFDDTTTVKIPVGRGIQLEAVGTRQAIGEGIDVEGTAMTLDDILGSAITAVSTGDDADRETALKALGFGLDHVIQEQAKQGIRSERLSSIADRVQDIVLTLKERRSTLEDTDLTETIAKMQQNLLTLEAAQSAFARINRQSLFDLIS</sequence>
<dbReference type="EMBL" id="JACHOV010000011">
    <property type="protein sequence ID" value="MBB4642443.1"/>
    <property type="molecule type" value="Genomic_DNA"/>
</dbReference>
<reference evidence="6 7" key="1">
    <citation type="submission" date="2020-08" db="EMBL/GenBank/DDBJ databases">
        <title>Genomic Encyclopedia of Type Strains, Phase IV (KMG-IV): sequencing the most valuable type-strain genomes for metagenomic binning, comparative biology and taxonomic classification.</title>
        <authorList>
            <person name="Goeker M."/>
        </authorList>
    </citation>
    <scope>NUCLEOTIDE SEQUENCE [LARGE SCALE GENOMIC DNA]</scope>
    <source>
        <strain evidence="6 7">DSM 7465</strain>
    </source>
</reference>
<dbReference type="AlphaFoldDB" id="A0A840HWW8"/>
<gene>
    <name evidence="6" type="ORF">HNQ99_002774</name>
</gene>
<proteinExistence type="inferred from homology"/>
<dbReference type="Pfam" id="PF00669">
    <property type="entry name" value="Flagellin_N"/>
    <property type="match status" value="1"/>
</dbReference>
<evidence type="ECO:0000256" key="1">
    <source>
        <dbReference type="ARBA" id="ARBA00005709"/>
    </source>
</evidence>
<dbReference type="Proteomes" id="UP000575068">
    <property type="component" value="Unassembled WGS sequence"/>
</dbReference>
<evidence type="ECO:0000256" key="3">
    <source>
        <dbReference type="RuleBase" id="RU362073"/>
    </source>
</evidence>
<dbReference type="InterPro" id="IPR046358">
    <property type="entry name" value="Flagellin_C"/>
</dbReference>
<dbReference type="GO" id="GO:0005576">
    <property type="term" value="C:extracellular region"/>
    <property type="evidence" value="ECO:0007669"/>
    <property type="project" value="UniProtKB-SubCell"/>
</dbReference>
<comment type="similarity">
    <text evidence="1 3">Belongs to the bacterial flagellin family.</text>
</comment>
<evidence type="ECO:0000256" key="2">
    <source>
        <dbReference type="ARBA" id="ARBA00023143"/>
    </source>
</evidence>
<dbReference type="Pfam" id="PF00700">
    <property type="entry name" value="Flagellin_C"/>
    <property type="match status" value="1"/>
</dbReference>
<feature type="domain" description="Flagellin N-terminal" evidence="4">
    <location>
        <begin position="20"/>
        <end position="141"/>
    </location>
</feature>
<dbReference type="PANTHER" id="PTHR42792">
    <property type="entry name" value="FLAGELLIN"/>
    <property type="match status" value="1"/>
</dbReference>
<dbReference type="GO" id="GO:0005198">
    <property type="term" value="F:structural molecule activity"/>
    <property type="evidence" value="ECO:0007669"/>
    <property type="project" value="UniProtKB-UniRule"/>
</dbReference>
<comment type="caution">
    <text evidence="6">The sequence shown here is derived from an EMBL/GenBank/DDBJ whole genome shotgun (WGS) entry which is preliminary data.</text>
</comment>
<evidence type="ECO:0000259" key="5">
    <source>
        <dbReference type="Pfam" id="PF00700"/>
    </source>
</evidence>
<accession>A0A840HWW8</accession>
<dbReference type="SUPFAM" id="SSF64518">
    <property type="entry name" value="Phase 1 flagellin"/>
    <property type="match status" value="1"/>
</dbReference>
<dbReference type="Gene3D" id="1.20.1330.10">
    <property type="entry name" value="f41 fragment of flagellin, N-terminal domain"/>
    <property type="match status" value="1"/>
</dbReference>
<comment type="subcellular location">
    <subcellularLocation>
        <location evidence="3">Secreted</location>
    </subcellularLocation>
    <subcellularLocation>
        <location evidence="3">Bacterial flagellum</location>
    </subcellularLocation>
</comment>
<keyword evidence="2 3" id="KW-0975">Bacterial flagellum</keyword>
<comment type="function">
    <text evidence="3">Flagellin is the subunit protein which polymerizes to form the filaments of bacterial flagella.</text>
</comment>
<dbReference type="GO" id="GO:0009288">
    <property type="term" value="C:bacterial-type flagellum"/>
    <property type="evidence" value="ECO:0007669"/>
    <property type="project" value="UniProtKB-SubCell"/>
</dbReference>